<evidence type="ECO:0000313" key="2">
    <source>
        <dbReference type="Proteomes" id="UP000276133"/>
    </source>
</evidence>
<organism evidence="1 2">
    <name type="scientific">Brachionus plicatilis</name>
    <name type="common">Marine rotifer</name>
    <name type="synonym">Brachionus muelleri</name>
    <dbReference type="NCBI Taxonomy" id="10195"/>
    <lineage>
        <taxon>Eukaryota</taxon>
        <taxon>Metazoa</taxon>
        <taxon>Spiralia</taxon>
        <taxon>Gnathifera</taxon>
        <taxon>Rotifera</taxon>
        <taxon>Eurotatoria</taxon>
        <taxon>Monogononta</taxon>
        <taxon>Pseudotrocha</taxon>
        <taxon>Ploima</taxon>
        <taxon>Brachionidae</taxon>
        <taxon>Brachionus</taxon>
    </lineage>
</organism>
<gene>
    <name evidence="1" type="ORF">BpHYR1_030610</name>
</gene>
<keyword evidence="2" id="KW-1185">Reference proteome</keyword>
<comment type="caution">
    <text evidence="1">The sequence shown here is derived from an EMBL/GenBank/DDBJ whole genome shotgun (WGS) entry which is preliminary data.</text>
</comment>
<protein>
    <submittedName>
        <fullName evidence="1">Uncharacterized protein</fullName>
    </submittedName>
</protein>
<dbReference type="AlphaFoldDB" id="A0A3M7Q4P9"/>
<proteinExistence type="predicted"/>
<evidence type="ECO:0000313" key="1">
    <source>
        <dbReference type="EMBL" id="RNA05935.1"/>
    </source>
</evidence>
<name>A0A3M7Q4P9_BRAPC</name>
<sequence length="100" mass="11729">MKNILLIQPLILKYIKSVPSKFLSIPSINHRQKHKQPELFFLDQINKYSRTSYDLSSAHKLKDSAILCKFLSWTAWKLAASFQFPYKLGSYLKKVCQYDS</sequence>
<reference evidence="1 2" key="1">
    <citation type="journal article" date="2018" name="Sci. Rep.">
        <title>Genomic signatures of local adaptation to the degree of environmental predictability in rotifers.</title>
        <authorList>
            <person name="Franch-Gras L."/>
            <person name="Hahn C."/>
            <person name="Garcia-Roger E.M."/>
            <person name="Carmona M.J."/>
            <person name="Serra M."/>
            <person name="Gomez A."/>
        </authorList>
    </citation>
    <scope>NUCLEOTIDE SEQUENCE [LARGE SCALE GENOMIC DNA]</scope>
    <source>
        <strain evidence="1">HYR1</strain>
    </source>
</reference>
<accession>A0A3M7Q4P9</accession>
<dbReference type="Proteomes" id="UP000276133">
    <property type="component" value="Unassembled WGS sequence"/>
</dbReference>
<dbReference type="EMBL" id="REGN01007555">
    <property type="protein sequence ID" value="RNA05935.1"/>
    <property type="molecule type" value="Genomic_DNA"/>
</dbReference>